<dbReference type="PANTHER" id="PTHR43842:SF2">
    <property type="entry name" value="PROPIONYL-COA CARBOXYLASE BETA CHAIN, MITOCHONDRIAL"/>
    <property type="match status" value="1"/>
</dbReference>
<dbReference type="PROSITE" id="PS50989">
    <property type="entry name" value="COA_CT_CTER"/>
    <property type="match status" value="1"/>
</dbReference>
<feature type="non-terminal residue" evidence="2">
    <location>
        <position position="1"/>
    </location>
</feature>
<dbReference type="InterPro" id="IPR011763">
    <property type="entry name" value="COA_CT_C"/>
</dbReference>
<organism evidence="2">
    <name type="scientific">human gut metagenome</name>
    <dbReference type="NCBI Taxonomy" id="408170"/>
    <lineage>
        <taxon>unclassified sequences</taxon>
        <taxon>metagenomes</taxon>
        <taxon>organismal metagenomes</taxon>
    </lineage>
</organism>
<dbReference type="GO" id="GO:0004658">
    <property type="term" value="F:propionyl-CoA carboxylase activity"/>
    <property type="evidence" value="ECO:0007669"/>
    <property type="project" value="TreeGrafter"/>
</dbReference>
<feature type="domain" description="CoA carboxyltransferase C-terminal" evidence="1">
    <location>
        <begin position="1"/>
        <end position="174"/>
    </location>
</feature>
<dbReference type="GO" id="GO:0016740">
    <property type="term" value="F:transferase activity"/>
    <property type="evidence" value="ECO:0007669"/>
    <property type="project" value="UniProtKB-KW"/>
</dbReference>
<dbReference type="Gene3D" id="3.90.226.10">
    <property type="entry name" value="2-enoyl-CoA Hydratase, Chain A, domain 1"/>
    <property type="match status" value="1"/>
</dbReference>
<keyword evidence="2" id="KW-0808">Transferase</keyword>
<protein>
    <submittedName>
        <fullName evidence="2">Carboxyl transferase</fullName>
        <ecNumber evidence="2">6.-.-.-</ecNumber>
    </submittedName>
</protein>
<dbReference type="SUPFAM" id="SSF52096">
    <property type="entry name" value="ClpP/crotonase"/>
    <property type="match status" value="1"/>
</dbReference>
<dbReference type="Pfam" id="PF01039">
    <property type="entry name" value="Carboxyl_trans"/>
    <property type="match status" value="1"/>
</dbReference>
<gene>
    <name evidence="2" type="ORF">LEA_08648</name>
</gene>
<dbReference type="AlphaFoldDB" id="K1TG28"/>
<dbReference type="InterPro" id="IPR051047">
    <property type="entry name" value="AccD/PCCB"/>
</dbReference>
<dbReference type="EMBL" id="AJWY01005771">
    <property type="protein sequence ID" value="EKC68718.1"/>
    <property type="molecule type" value="Genomic_DNA"/>
</dbReference>
<dbReference type="InterPro" id="IPR034733">
    <property type="entry name" value="AcCoA_carboxyl_beta"/>
</dbReference>
<dbReference type="PANTHER" id="PTHR43842">
    <property type="entry name" value="PROPIONYL-COA CARBOXYLASE BETA CHAIN"/>
    <property type="match status" value="1"/>
</dbReference>
<evidence type="ECO:0000259" key="1">
    <source>
        <dbReference type="PROSITE" id="PS50989"/>
    </source>
</evidence>
<proteinExistence type="predicted"/>
<comment type="caution">
    <text evidence="2">The sequence shown here is derived from an EMBL/GenBank/DDBJ whole genome shotgun (WGS) entry which is preliminary data.</text>
</comment>
<evidence type="ECO:0000313" key="2">
    <source>
        <dbReference type="EMBL" id="EKC68718.1"/>
    </source>
</evidence>
<dbReference type="InterPro" id="IPR029045">
    <property type="entry name" value="ClpP/crotonase-like_dom_sf"/>
</dbReference>
<dbReference type="EC" id="6.-.-.-" evidence="2"/>
<reference evidence="2" key="1">
    <citation type="journal article" date="2013" name="Environ. Microbiol.">
        <title>Microbiota from the distal guts of lean and obese adolescents exhibit partial functional redundancy besides clear differences in community structure.</title>
        <authorList>
            <person name="Ferrer M."/>
            <person name="Ruiz A."/>
            <person name="Lanza F."/>
            <person name="Haange S.B."/>
            <person name="Oberbach A."/>
            <person name="Till H."/>
            <person name="Bargiela R."/>
            <person name="Campoy C."/>
            <person name="Segura M.T."/>
            <person name="Richter M."/>
            <person name="von Bergen M."/>
            <person name="Seifert J."/>
            <person name="Suarez A."/>
        </authorList>
    </citation>
    <scope>NUCLEOTIDE SEQUENCE</scope>
</reference>
<keyword evidence="2" id="KW-0436">Ligase</keyword>
<name>K1TG28_9ZZZZ</name>
<accession>K1TG28</accession>
<sequence length="174" mass="19528">VVIGIIADQPKFMAGVLDCDSSDKAARFIRYCDAFNIPILTLTDVPGFLPGKDQEYKGIIRHGAKLLYAYSEATTIKINVILRKAYGGAYIAMSSKHLRADFVYAWPTAEIAVMGADGAADILYGKQMKNMNPAEKAAFRKRKRLMNNNRKIHESKYCFLMHGYVDEIIKPEDN</sequence>